<reference evidence="1 2" key="1">
    <citation type="submission" date="2013-03" db="EMBL/GenBank/DDBJ databases">
        <title>The Genome Sequence of Enterococcus dispar ATCC_51266 (Illumina only assembly).</title>
        <authorList>
            <consortium name="The Broad Institute Genomics Platform"/>
            <consortium name="The Broad Institute Genome Sequencing Center for Infectious Disease"/>
            <person name="Earl A."/>
            <person name="Russ C."/>
            <person name="Gilmore M."/>
            <person name="Surin D."/>
            <person name="Walker B."/>
            <person name="Young S."/>
            <person name="Zeng Q."/>
            <person name="Gargeya S."/>
            <person name="Fitzgerald M."/>
            <person name="Haas B."/>
            <person name="Abouelleil A."/>
            <person name="Allen A.W."/>
            <person name="Alvarado L."/>
            <person name="Arachchi H.M."/>
            <person name="Berlin A.M."/>
            <person name="Chapman S.B."/>
            <person name="Gainer-Dewar J."/>
            <person name="Goldberg J."/>
            <person name="Griggs A."/>
            <person name="Gujja S."/>
            <person name="Hansen M."/>
            <person name="Howarth C."/>
            <person name="Imamovic A."/>
            <person name="Ireland A."/>
            <person name="Larimer J."/>
            <person name="McCowan C."/>
            <person name="Murphy C."/>
            <person name="Pearson M."/>
            <person name="Poon T.W."/>
            <person name="Priest M."/>
            <person name="Roberts A."/>
            <person name="Saif S."/>
            <person name="Shea T."/>
            <person name="Sisk P."/>
            <person name="Sykes S."/>
            <person name="Wortman J."/>
            <person name="Nusbaum C."/>
            <person name="Birren B."/>
        </authorList>
    </citation>
    <scope>NUCLEOTIDE SEQUENCE [LARGE SCALE GENOMIC DNA]</scope>
    <source>
        <strain evidence="1 2">ATCC 51266</strain>
    </source>
</reference>
<dbReference type="eggNOG" id="ENOG502ZGUR">
    <property type="taxonomic scope" value="Bacteria"/>
</dbReference>
<comment type="caution">
    <text evidence="1">The sequence shown here is derived from an EMBL/GenBank/DDBJ whole genome shotgun (WGS) entry which is preliminary data.</text>
</comment>
<organism evidence="1 2">
    <name type="scientific">Enterococcus dispar ATCC 51266</name>
    <dbReference type="NCBI Taxonomy" id="1139219"/>
    <lineage>
        <taxon>Bacteria</taxon>
        <taxon>Bacillati</taxon>
        <taxon>Bacillota</taxon>
        <taxon>Bacilli</taxon>
        <taxon>Lactobacillales</taxon>
        <taxon>Enterococcaceae</taxon>
        <taxon>Enterococcus</taxon>
    </lineage>
</organism>
<dbReference type="EMBL" id="AHYR01000005">
    <property type="protein sequence ID" value="EOT41280.1"/>
    <property type="molecule type" value="Genomic_DNA"/>
</dbReference>
<sequence>MLNRWQLINRETDKVEMEGTLQEILEELEVPSPEEIQINTH</sequence>
<keyword evidence="2" id="KW-1185">Reference proteome</keyword>
<accession>S0KJX2</accession>
<protein>
    <submittedName>
        <fullName evidence="1">Uncharacterized protein</fullName>
    </submittedName>
</protein>
<gene>
    <name evidence="1" type="ORF">OMK_01451</name>
</gene>
<dbReference type="AlphaFoldDB" id="S0KJX2"/>
<evidence type="ECO:0000313" key="2">
    <source>
        <dbReference type="Proteomes" id="UP000014127"/>
    </source>
</evidence>
<name>S0KJX2_9ENTE</name>
<evidence type="ECO:0000313" key="1">
    <source>
        <dbReference type="EMBL" id="EOT41280.1"/>
    </source>
</evidence>
<dbReference type="HOGENOM" id="CLU_3269493_0_0_9"/>
<dbReference type="RefSeq" id="WP_016172623.1">
    <property type="nucleotide sequence ID" value="NZ_ASWK01000001.1"/>
</dbReference>
<dbReference type="Proteomes" id="UP000014127">
    <property type="component" value="Unassembled WGS sequence"/>
</dbReference>
<proteinExistence type="predicted"/>